<dbReference type="AlphaFoldDB" id="A0A0F5I583"/>
<evidence type="ECO:0000256" key="2">
    <source>
        <dbReference type="ARBA" id="ARBA00023125"/>
    </source>
</evidence>
<dbReference type="Proteomes" id="UP000031563">
    <property type="component" value="Unassembled WGS sequence"/>
</dbReference>
<comment type="caution">
    <text evidence="5">The sequence shown here is derived from an EMBL/GenBank/DDBJ whole genome shotgun (WGS) entry which is preliminary data.</text>
</comment>
<keyword evidence="1" id="KW-0805">Transcription regulation</keyword>
<dbReference type="PRINTS" id="PR00035">
    <property type="entry name" value="HTHGNTR"/>
</dbReference>
<dbReference type="SUPFAM" id="SSF48008">
    <property type="entry name" value="GntR ligand-binding domain-like"/>
    <property type="match status" value="1"/>
</dbReference>
<dbReference type="GO" id="GO:0003700">
    <property type="term" value="F:DNA-binding transcription factor activity"/>
    <property type="evidence" value="ECO:0007669"/>
    <property type="project" value="InterPro"/>
</dbReference>
<protein>
    <submittedName>
        <fullName evidence="5">Transcriptional regulator, GntR family</fullName>
    </submittedName>
</protein>
<dbReference type="SMART" id="SM00895">
    <property type="entry name" value="FCD"/>
    <property type="match status" value="1"/>
</dbReference>
<dbReference type="InterPro" id="IPR008920">
    <property type="entry name" value="TF_FadR/GntR_C"/>
</dbReference>
<dbReference type="InterPro" id="IPR036388">
    <property type="entry name" value="WH-like_DNA-bd_sf"/>
</dbReference>
<evidence type="ECO:0000313" key="6">
    <source>
        <dbReference type="Proteomes" id="UP000031563"/>
    </source>
</evidence>
<accession>A0A0F5HYE8</accession>
<dbReference type="SMART" id="SM00345">
    <property type="entry name" value="HTH_GNTR"/>
    <property type="match status" value="1"/>
</dbReference>
<dbReference type="GO" id="GO:0003677">
    <property type="term" value="F:DNA binding"/>
    <property type="evidence" value="ECO:0007669"/>
    <property type="project" value="UniProtKB-KW"/>
</dbReference>
<evidence type="ECO:0000259" key="4">
    <source>
        <dbReference type="PROSITE" id="PS50949"/>
    </source>
</evidence>
<dbReference type="PROSITE" id="PS50949">
    <property type="entry name" value="HTH_GNTR"/>
    <property type="match status" value="1"/>
</dbReference>
<dbReference type="Pfam" id="PF00392">
    <property type="entry name" value="GntR"/>
    <property type="match status" value="1"/>
</dbReference>
<dbReference type="OrthoDB" id="9782299at2"/>
<dbReference type="RefSeq" id="WP_039233229.1">
    <property type="nucleotide sequence ID" value="NZ_JWIR02000027.1"/>
</dbReference>
<name>A0A0F5I583_BACTR</name>
<keyword evidence="3" id="KW-0804">Transcription</keyword>
<dbReference type="CDD" id="cd07377">
    <property type="entry name" value="WHTH_GntR"/>
    <property type="match status" value="1"/>
</dbReference>
<keyword evidence="6" id="KW-1185">Reference proteome</keyword>
<evidence type="ECO:0000256" key="1">
    <source>
        <dbReference type="ARBA" id="ARBA00023015"/>
    </source>
</evidence>
<gene>
    <name evidence="5" type="ORF">QY95_01265</name>
</gene>
<dbReference type="PANTHER" id="PTHR43537:SF5">
    <property type="entry name" value="UXU OPERON TRANSCRIPTIONAL REGULATOR"/>
    <property type="match status" value="1"/>
</dbReference>
<organism evidence="5 6">
    <name type="scientific">Bacillus thermotolerans</name>
    <name type="common">Quasibacillus thermotolerans</name>
    <dbReference type="NCBI Taxonomy" id="1221996"/>
    <lineage>
        <taxon>Bacteria</taxon>
        <taxon>Bacillati</taxon>
        <taxon>Bacillota</taxon>
        <taxon>Bacilli</taxon>
        <taxon>Bacillales</taxon>
        <taxon>Bacillaceae</taxon>
        <taxon>Bacillus</taxon>
    </lineage>
</organism>
<dbReference type="Gene3D" id="1.20.120.530">
    <property type="entry name" value="GntR ligand-binding domain-like"/>
    <property type="match status" value="1"/>
</dbReference>
<evidence type="ECO:0000256" key="3">
    <source>
        <dbReference type="ARBA" id="ARBA00023163"/>
    </source>
</evidence>
<evidence type="ECO:0000313" key="5">
    <source>
        <dbReference type="EMBL" id="KKB40691.1"/>
    </source>
</evidence>
<keyword evidence="2" id="KW-0238">DNA-binding</keyword>
<dbReference type="InterPro" id="IPR036390">
    <property type="entry name" value="WH_DNA-bd_sf"/>
</dbReference>
<sequence>MKKKEKISQRVSREILGMIEDGTFPPGAKLPTEMELAARFEVSRMPIREALSMLRAAGVVTSRQGGGSYVEETIHPALLHSLHLESNDVGTIKYLFEVRRMLEPEAAALAAKRRTPEQLEEMRKALLCLKQEESEKSDITFHRALVLAAQNTVLTQVIDHLASLYERVLTQTLRPNEALEQKRRLVYQEHEAIFKAIEAEEPELARVLSDLHLKNAEKKLSVLLPGYTD</sequence>
<accession>A0A0F5I583</accession>
<feature type="domain" description="HTH gntR-type" evidence="4">
    <location>
        <begin position="5"/>
        <end position="73"/>
    </location>
</feature>
<dbReference type="Pfam" id="PF07729">
    <property type="entry name" value="FCD"/>
    <property type="match status" value="1"/>
</dbReference>
<dbReference type="EMBL" id="JWIR02000027">
    <property type="protein sequence ID" value="KKB40691.1"/>
    <property type="molecule type" value="Genomic_DNA"/>
</dbReference>
<reference evidence="5" key="1">
    <citation type="submission" date="2015-02" db="EMBL/GenBank/DDBJ databases">
        <title>Genome Assembly of Bacillaceae bacterium MTCC 8252.</title>
        <authorList>
            <person name="Verma A."/>
            <person name="Khatri I."/>
            <person name="Mual P."/>
            <person name="Subramanian S."/>
            <person name="Krishnamurthi S."/>
        </authorList>
    </citation>
    <scope>NUCLEOTIDE SEQUENCE [LARGE SCALE GENOMIC DNA]</scope>
    <source>
        <strain evidence="5">MTCC 8252</strain>
    </source>
</reference>
<dbReference type="InterPro" id="IPR000524">
    <property type="entry name" value="Tscrpt_reg_HTH_GntR"/>
</dbReference>
<dbReference type="InterPro" id="IPR011711">
    <property type="entry name" value="GntR_C"/>
</dbReference>
<proteinExistence type="predicted"/>
<dbReference type="PANTHER" id="PTHR43537">
    <property type="entry name" value="TRANSCRIPTIONAL REGULATOR, GNTR FAMILY"/>
    <property type="match status" value="1"/>
</dbReference>
<dbReference type="Gene3D" id="1.10.10.10">
    <property type="entry name" value="Winged helix-like DNA-binding domain superfamily/Winged helix DNA-binding domain"/>
    <property type="match status" value="1"/>
</dbReference>
<dbReference type="STRING" id="1221996.QY95_01265"/>
<dbReference type="SUPFAM" id="SSF46785">
    <property type="entry name" value="Winged helix' DNA-binding domain"/>
    <property type="match status" value="1"/>
</dbReference>